<dbReference type="eggNOG" id="COG1554">
    <property type="taxonomic scope" value="Bacteria"/>
</dbReference>
<evidence type="ECO:0000313" key="3">
    <source>
        <dbReference type="Proteomes" id="UP000019402"/>
    </source>
</evidence>
<evidence type="ECO:0000313" key="2">
    <source>
        <dbReference type="EMBL" id="GAF02520.1"/>
    </source>
</evidence>
<dbReference type="Pfam" id="PF03636">
    <property type="entry name" value="Glyco_hydro_65N"/>
    <property type="match status" value="1"/>
</dbReference>
<dbReference type="GO" id="GO:0003824">
    <property type="term" value="F:catalytic activity"/>
    <property type="evidence" value="ECO:0007669"/>
    <property type="project" value="InterPro"/>
</dbReference>
<dbReference type="RefSeq" id="WP_262504875.1">
    <property type="nucleotide sequence ID" value="NZ_BAMD01000010.1"/>
</dbReference>
<name>W7XW67_9BACT</name>
<feature type="domain" description="Glycoside hydrolase family 65 N-terminal" evidence="1">
    <location>
        <begin position="13"/>
        <end position="118"/>
    </location>
</feature>
<gene>
    <name evidence="2" type="ORF">JCM21142_31158</name>
</gene>
<dbReference type="EMBL" id="BAMD01000010">
    <property type="protein sequence ID" value="GAF02520.1"/>
    <property type="molecule type" value="Genomic_DNA"/>
</dbReference>
<keyword evidence="3" id="KW-1185">Reference proteome</keyword>
<dbReference type="InterPro" id="IPR011013">
    <property type="entry name" value="Gal_mutarotase_sf_dom"/>
</dbReference>
<organism evidence="2 3">
    <name type="scientific">Saccharicrinis fermentans DSM 9555 = JCM 21142</name>
    <dbReference type="NCBI Taxonomy" id="869213"/>
    <lineage>
        <taxon>Bacteria</taxon>
        <taxon>Pseudomonadati</taxon>
        <taxon>Bacteroidota</taxon>
        <taxon>Bacteroidia</taxon>
        <taxon>Marinilabiliales</taxon>
        <taxon>Marinilabiliaceae</taxon>
        <taxon>Saccharicrinis</taxon>
    </lineage>
</organism>
<dbReference type="Proteomes" id="UP000019402">
    <property type="component" value="Unassembled WGS sequence"/>
</dbReference>
<protein>
    <submittedName>
        <fullName evidence="2">Kojibiose phosphorylase</fullName>
    </submittedName>
</protein>
<dbReference type="InterPro" id="IPR037018">
    <property type="entry name" value="GH65_N"/>
</dbReference>
<accession>W7XW67</accession>
<dbReference type="Gene3D" id="2.70.98.40">
    <property type="entry name" value="Glycoside hydrolase, family 65, N-terminal domain"/>
    <property type="match status" value="1"/>
</dbReference>
<comment type="caution">
    <text evidence="2">The sequence shown here is derived from an EMBL/GenBank/DDBJ whole genome shotgun (WGS) entry which is preliminary data.</text>
</comment>
<dbReference type="SUPFAM" id="SSF74650">
    <property type="entry name" value="Galactose mutarotase-like"/>
    <property type="match status" value="1"/>
</dbReference>
<evidence type="ECO:0000259" key="1">
    <source>
        <dbReference type="Pfam" id="PF03636"/>
    </source>
</evidence>
<sequence length="119" mass="13641">MKEYLKHNEWCVIEEGFDPANHQASESIFSIGNGKMGQRANFEEQYSGPSLQGSYIAGVYYPDKTRVGWWKNGYPEYFAKVLNSPNWIGIDVTIDGTELDLYKCKVENFIRTLNMKEGS</sequence>
<dbReference type="GO" id="GO:0005975">
    <property type="term" value="P:carbohydrate metabolic process"/>
    <property type="evidence" value="ECO:0007669"/>
    <property type="project" value="InterPro"/>
</dbReference>
<reference evidence="2 3" key="1">
    <citation type="journal article" date="2014" name="Genome Announc.">
        <title>Draft Genome Sequence of Cytophaga fermentans JCM 21142T, a Facultative Anaerobe Isolated from Marine Mud.</title>
        <authorList>
            <person name="Starns D."/>
            <person name="Oshima K."/>
            <person name="Suda W."/>
            <person name="Iino T."/>
            <person name="Yuki M."/>
            <person name="Inoue J."/>
            <person name="Kitamura K."/>
            <person name="Iida T."/>
            <person name="Darby A."/>
            <person name="Hattori M."/>
            <person name="Ohkuma M."/>
        </authorList>
    </citation>
    <scope>NUCLEOTIDE SEQUENCE [LARGE SCALE GENOMIC DNA]</scope>
    <source>
        <strain evidence="2 3">JCM 21142</strain>
    </source>
</reference>
<proteinExistence type="predicted"/>
<dbReference type="InterPro" id="IPR005196">
    <property type="entry name" value="Glyco_hydro_65_N"/>
</dbReference>
<dbReference type="GO" id="GO:0030246">
    <property type="term" value="F:carbohydrate binding"/>
    <property type="evidence" value="ECO:0007669"/>
    <property type="project" value="InterPro"/>
</dbReference>
<dbReference type="AlphaFoldDB" id="W7XW67"/>